<dbReference type="EMBL" id="RQTK01000348">
    <property type="protein sequence ID" value="RUS81258.1"/>
    <property type="molecule type" value="Genomic_DNA"/>
</dbReference>
<evidence type="ECO:0000313" key="2">
    <source>
        <dbReference type="Proteomes" id="UP000271974"/>
    </source>
</evidence>
<evidence type="ECO:0000313" key="1">
    <source>
        <dbReference type="EMBL" id="RUS81258.1"/>
    </source>
</evidence>
<reference evidence="1 2" key="1">
    <citation type="submission" date="2019-01" db="EMBL/GenBank/DDBJ databases">
        <title>A draft genome assembly of the solar-powered sea slug Elysia chlorotica.</title>
        <authorList>
            <person name="Cai H."/>
            <person name="Li Q."/>
            <person name="Fang X."/>
            <person name="Li J."/>
            <person name="Curtis N.E."/>
            <person name="Altenburger A."/>
            <person name="Shibata T."/>
            <person name="Feng M."/>
            <person name="Maeda T."/>
            <person name="Schwartz J.A."/>
            <person name="Shigenobu S."/>
            <person name="Lundholm N."/>
            <person name="Nishiyama T."/>
            <person name="Yang H."/>
            <person name="Hasebe M."/>
            <person name="Li S."/>
            <person name="Pierce S.K."/>
            <person name="Wang J."/>
        </authorList>
    </citation>
    <scope>NUCLEOTIDE SEQUENCE [LARGE SCALE GENOMIC DNA]</scope>
    <source>
        <strain evidence="1">EC2010</strain>
        <tissue evidence="1">Whole organism of an adult</tissue>
    </source>
</reference>
<dbReference type="AlphaFoldDB" id="A0A3S0ZRX1"/>
<accession>A0A3S0ZRX1</accession>
<keyword evidence="2" id="KW-1185">Reference proteome</keyword>
<comment type="caution">
    <text evidence="1">The sequence shown here is derived from an EMBL/GenBank/DDBJ whole genome shotgun (WGS) entry which is preliminary data.</text>
</comment>
<gene>
    <name evidence="1" type="ORF">EGW08_011000</name>
</gene>
<dbReference type="OrthoDB" id="6128816at2759"/>
<name>A0A3S0ZRX1_ELYCH</name>
<proteinExistence type="predicted"/>
<organism evidence="1 2">
    <name type="scientific">Elysia chlorotica</name>
    <name type="common">Eastern emerald elysia</name>
    <name type="synonym">Sea slug</name>
    <dbReference type="NCBI Taxonomy" id="188477"/>
    <lineage>
        <taxon>Eukaryota</taxon>
        <taxon>Metazoa</taxon>
        <taxon>Spiralia</taxon>
        <taxon>Lophotrochozoa</taxon>
        <taxon>Mollusca</taxon>
        <taxon>Gastropoda</taxon>
        <taxon>Heterobranchia</taxon>
        <taxon>Euthyneura</taxon>
        <taxon>Panpulmonata</taxon>
        <taxon>Sacoglossa</taxon>
        <taxon>Placobranchoidea</taxon>
        <taxon>Plakobranchidae</taxon>
        <taxon>Elysia</taxon>
    </lineage>
</organism>
<dbReference type="Proteomes" id="UP000271974">
    <property type="component" value="Unassembled WGS sequence"/>
</dbReference>
<protein>
    <recommendedName>
        <fullName evidence="3">Reverse transcriptase domain-containing protein</fullName>
    </recommendedName>
</protein>
<dbReference type="STRING" id="188477.A0A3S0ZRX1"/>
<evidence type="ECO:0008006" key="3">
    <source>
        <dbReference type="Google" id="ProtNLM"/>
    </source>
</evidence>
<sequence>MKVAYAEEKHGLQELWWWLKARHSALGRAESARKKRSQMKKNQERFFKDPFQFSRQLFQQPSLDEVKAVVLKARAKSTPGPNGVPYLLYKRCPNVLKRLHKILRRAWNDLNINEKWMTAEGVYIPKGLYSIPNSIRLSMEVILKAAEGSAGLADQCGGCYMPLLKASMKDTRRGLETTAQTTKCFMVINRCGLHGLRSSTINWWSKTEGKEKRDMVINEMRLNENYRRGQKAVQQSQQGQWADWDNVLQKSLKWNDIWQSHGATLDQLPP</sequence>